<reference evidence="1 2" key="1">
    <citation type="submission" date="2019-09" db="EMBL/GenBank/DDBJ databases">
        <title>Ecophysiology of the spiral-shaped methanotroph Methylospira mobilis as revealed by the complete genome sequence.</title>
        <authorList>
            <person name="Oshkin I.Y."/>
            <person name="Dedysh S.N."/>
            <person name="Miroshnikov K."/>
            <person name="Danilova O.V."/>
            <person name="Hakobyan A."/>
            <person name="Liesack W."/>
        </authorList>
    </citation>
    <scope>NUCLEOTIDE SEQUENCE [LARGE SCALE GENOMIC DNA]</scope>
    <source>
        <strain evidence="1 2">Shm1</strain>
    </source>
</reference>
<keyword evidence="1" id="KW-0489">Methyltransferase</keyword>
<organism evidence="1 2">
    <name type="scientific">Candidatus Methylospira mobilis</name>
    <dbReference type="NCBI Taxonomy" id="1808979"/>
    <lineage>
        <taxon>Bacteria</taxon>
        <taxon>Pseudomonadati</taxon>
        <taxon>Pseudomonadota</taxon>
        <taxon>Gammaproteobacteria</taxon>
        <taxon>Methylococcales</taxon>
        <taxon>Methylococcaceae</taxon>
        <taxon>Candidatus Methylospira</taxon>
    </lineage>
</organism>
<dbReference type="GO" id="GO:0032259">
    <property type="term" value="P:methylation"/>
    <property type="evidence" value="ECO:0007669"/>
    <property type="project" value="UniProtKB-KW"/>
</dbReference>
<dbReference type="Gene3D" id="3.40.50.150">
    <property type="entry name" value="Vaccinia Virus protein VP39"/>
    <property type="match status" value="1"/>
</dbReference>
<dbReference type="Proteomes" id="UP000325755">
    <property type="component" value="Chromosome"/>
</dbReference>
<gene>
    <name evidence="1" type="ORF">F6R98_20315</name>
</gene>
<sequence length="214" mass="24417">MHICPLCAHASRFYAEDFQRAFSQCSECGLVFADPSSHPDAAAEKAVYDLHQNDPGDDRYRAFLARLAKPLIKRLQPGMEGLDYGCGPGPALAQMLSDAGMRMALYDPFYAPETAVLARTYDFVTCTETVEHFRRPAENWDRLAALLRPGAWLGVMTQLVISRERFCGWQYKNDQTHLCFYSLTVFQWLADRYCLELQQVDRDVLLLRKPGRPI</sequence>
<protein>
    <submittedName>
        <fullName evidence="1">Class I SAM-dependent methyltransferase</fullName>
    </submittedName>
</protein>
<proteinExistence type="predicted"/>
<keyword evidence="1" id="KW-0808">Transferase</keyword>
<dbReference type="AlphaFoldDB" id="A0A5Q0BPU7"/>
<dbReference type="InterPro" id="IPR029063">
    <property type="entry name" value="SAM-dependent_MTases_sf"/>
</dbReference>
<evidence type="ECO:0000313" key="2">
    <source>
        <dbReference type="Proteomes" id="UP000325755"/>
    </source>
</evidence>
<dbReference type="KEGG" id="mmob:F6R98_20315"/>
<evidence type="ECO:0000313" key="1">
    <source>
        <dbReference type="EMBL" id="QFY45222.1"/>
    </source>
</evidence>
<keyword evidence="2" id="KW-1185">Reference proteome</keyword>
<name>A0A5Q0BPU7_9GAMM</name>
<dbReference type="GO" id="GO:0008168">
    <property type="term" value="F:methyltransferase activity"/>
    <property type="evidence" value="ECO:0007669"/>
    <property type="project" value="UniProtKB-KW"/>
</dbReference>
<dbReference type="OrthoDB" id="9791944at2"/>
<dbReference type="SUPFAM" id="SSF53335">
    <property type="entry name" value="S-adenosyl-L-methionine-dependent methyltransferases"/>
    <property type="match status" value="1"/>
</dbReference>
<dbReference type="Pfam" id="PF13489">
    <property type="entry name" value="Methyltransf_23"/>
    <property type="match status" value="1"/>
</dbReference>
<dbReference type="EMBL" id="CP044205">
    <property type="protein sequence ID" value="QFY45222.1"/>
    <property type="molecule type" value="Genomic_DNA"/>
</dbReference>
<dbReference type="InParanoid" id="A0A5Q0BPU7"/>
<accession>A0A5Q0BPU7</accession>